<comment type="caution">
    <text evidence="9">The sequence shown here is derived from an EMBL/GenBank/DDBJ whole genome shotgun (WGS) entry which is preliminary data.</text>
</comment>
<evidence type="ECO:0000256" key="5">
    <source>
        <dbReference type="ARBA" id="ARBA00023136"/>
    </source>
</evidence>
<dbReference type="NCBIfam" id="TIGR04056">
    <property type="entry name" value="OMP_RagA_SusC"/>
    <property type="match status" value="1"/>
</dbReference>
<dbReference type="InterPro" id="IPR036942">
    <property type="entry name" value="Beta-barrel_TonB_sf"/>
</dbReference>
<keyword evidence="6 7" id="KW-0998">Cell outer membrane</keyword>
<dbReference type="InterPro" id="IPR039426">
    <property type="entry name" value="TonB-dep_rcpt-like"/>
</dbReference>
<dbReference type="Gene3D" id="2.170.130.10">
    <property type="entry name" value="TonB-dependent receptor, plug domain"/>
    <property type="match status" value="1"/>
</dbReference>
<dbReference type="GO" id="GO:0009279">
    <property type="term" value="C:cell outer membrane"/>
    <property type="evidence" value="ECO:0007669"/>
    <property type="project" value="UniProtKB-SubCell"/>
</dbReference>
<evidence type="ECO:0000256" key="1">
    <source>
        <dbReference type="ARBA" id="ARBA00004571"/>
    </source>
</evidence>
<protein>
    <submittedName>
        <fullName evidence="9">SusC/RagA family TonB-linked outer membrane protein</fullName>
    </submittedName>
</protein>
<dbReference type="SUPFAM" id="SSF49464">
    <property type="entry name" value="Carboxypeptidase regulatory domain-like"/>
    <property type="match status" value="1"/>
</dbReference>
<dbReference type="AlphaFoldDB" id="A0A3P1BV14"/>
<evidence type="ECO:0000256" key="2">
    <source>
        <dbReference type="ARBA" id="ARBA00022448"/>
    </source>
</evidence>
<dbReference type="InterPro" id="IPR008969">
    <property type="entry name" value="CarboxyPept-like_regulatory"/>
</dbReference>
<dbReference type="Gene3D" id="2.60.40.1120">
    <property type="entry name" value="Carboxypeptidase-like, regulatory domain"/>
    <property type="match status" value="1"/>
</dbReference>
<dbReference type="RefSeq" id="WP_124875095.1">
    <property type="nucleotide sequence ID" value="NZ_RQJO01000008.1"/>
</dbReference>
<keyword evidence="5 7" id="KW-0472">Membrane</keyword>
<dbReference type="EMBL" id="RQJO01000008">
    <property type="protein sequence ID" value="RRB04404.1"/>
    <property type="molecule type" value="Genomic_DNA"/>
</dbReference>
<evidence type="ECO:0000256" key="6">
    <source>
        <dbReference type="ARBA" id="ARBA00023237"/>
    </source>
</evidence>
<evidence type="ECO:0000256" key="4">
    <source>
        <dbReference type="ARBA" id="ARBA00022692"/>
    </source>
</evidence>
<dbReference type="InterPro" id="IPR012910">
    <property type="entry name" value="Plug_dom"/>
</dbReference>
<dbReference type="Proteomes" id="UP000271925">
    <property type="component" value="Unassembled WGS sequence"/>
</dbReference>
<comment type="similarity">
    <text evidence="7">Belongs to the TonB-dependent receptor family.</text>
</comment>
<accession>A0A3P1BV14</accession>
<organism evidence="9 10">
    <name type="scientific">Larkinella rosea</name>
    <dbReference type="NCBI Taxonomy" id="2025312"/>
    <lineage>
        <taxon>Bacteria</taxon>
        <taxon>Pseudomonadati</taxon>
        <taxon>Bacteroidota</taxon>
        <taxon>Cytophagia</taxon>
        <taxon>Cytophagales</taxon>
        <taxon>Spirosomataceae</taxon>
        <taxon>Larkinella</taxon>
    </lineage>
</organism>
<evidence type="ECO:0000256" key="7">
    <source>
        <dbReference type="PROSITE-ProRule" id="PRU01360"/>
    </source>
</evidence>
<dbReference type="NCBIfam" id="TIGR04057">
    <property type="entry name" value="SusC_RagA_signa"/>
    <property type="match status" value="1"/>
</dbReference>
<dbReference type="SUPFAM" id="SSF56935">
    <property type="entry name" value="Porins"/>
    <property type="match status" value="1"/>
</dbReference>
<dbReference type="Pfam" id="PF13715">
    <property type="entry name" value="CarbopepD_reg_2"/>
    <property type="match status" value="1"/>
</dbReference>
<keyword evidence="2 7" id="KW-0813">Transport</keyword>
<evidence type="ECO:0000313" key="10">
    <source>
        <dbReference type="Proteomes" id="UP000271925"/>
    </source>
</evidence>
<feature type="domain" description="TonB-dependent receptor plug" evidence="8">
    <location>
        <begin position="229"/>
        <end position="336"/>
    </location>
</feature>
<reference evidence="9 10" key="1">
    <citation type="submission" date="2018-11" db="EMBL/GenBank/DDBJ databases">
        <authorList>
            <person name="Zhou Z."/>
            <person name="Wang G."/>
        </authorList>
    </citation>
    <scope>NUCLEOTIDE SEQUENCE [LARGE SCALE GENOMIC DNA]</scope>
    <source>
        <strain evidence="9 10">KCTC52004</strain>
    </source>
</reference>
<evidence type="ECO:0000256" key="3">
    <source>
        <dbReference type="ARBA" id="ARBA00022452"/>
    </source>
</evidence>
<dbReference type="PROSITE" id="PS52016">
    <property type="entry name" value="TONB_DEPENDENT_REC_3"/>
    <property type="match status" value="1"/>
</dbReference>
<sequence>MKRTVLNQIRQLVRMSAFGILVLLLPGNRVMAATSPYQSKSLEEIYLNLSLKNVRLEDALNLIGERTQFSFAYNGETLDKNQLVNIPDKNLSLASLLRILSKDANLQFLRVNSQIYVRKKKLFEAPIIERSLSDGPVTIQGTVKDQAGAVLPGANILIKGKTQGTVTDGDGKFQLQLEGGKGTLVVSSIGYVSEEVVVSGNRTVLAIVLNTDIKSLEEIVVVGYGEQKKVNLTGSVATVAADELVKRSTANVENLLQGKVTGLQVVQNSGQPGDDGAVMTIRGLGTFSDAGAAPLVLVDGVVGNLTNLNSDNIESISVLKDAASASIYGARGANGVILVTTKKGKAGSFNVDYRADFQLHQPTRMPKLVTNSADFMTYFNAARARSGQAPLYTQAEIDTYRNATDRTKYPNFDWIDFIVGNASAQQHYLSVNGGSEKTTYNFSTGYLDQNGIAGGHSYKRYNFNLNVDTKVNRILRVGANIGLVKKDIVEPPYTDSDYMLLVYSMNPTNGPYVPDGSGHYSGAYRQGVPSNRNPLAVINSGSVRYQKYNLTAQSYVDVNITPDLTWGVKGAINYSDDFTKVHEHPVDAYYFSDGTYQNNGNPTRLGITDRFDQSILTTLYSTFNYKKTFGKDHFVTGLLGYNQESFKNRYLQGSRQKFPTDDLMELNAASTDNQSTTGTSYEWAIQSLFGRFTYDYKERYLLETNFRYDGTSRIQQDNRWGFFPSLSAGWRISNEEFLKSQSWVDNLKLRASWGQLGNQNIGNYPYQDILSVTTYPFDVLQQGVVQTRLTDKNLRWETTTITDIGLDFSFKKRIFSGSIDWYNKITDGIIYAIEVPGSVGLTGPTVNYAKMQNKGIELNLSHSNKIGELRYDVNVNFSKNANKVLKVKAPFYDNNNTIQEGLPWMSNYLIEWAGIFQSQEEIDKGPAHPFNPKPGDLKFKDQNGDNKIDGNDRVVVPGAYPKFYYGGGVNAFWKNFDFAIFLQGVYGNNTYVDRWGIDPFTQGSAPTLEFAQNAWTPENKSTTHPAMYLNGYGPDNGLRTTYFLMDASYLRIKNLVLGYSFPKTITSKIRMKDLRIYLSSDNLATFTKYPGADPERTGTGRQRFATYPQVRMFTAGLKVKF</sequence>
<keyword evidence="4 7" id="KW-0812">Transmembrane</keyword>
<comment type="subcellular location">
    <subcellularLocation>
        <location evidence="1 7">Cell outer membrane</location>
        <topology evidence="1 7">Multi-pass membrane protein</topology>
    </subcellularLocation>
</comment>
<dbReference type="FunFam" id="2.170.130.10:FF:000003">
    <property type="entry name" value="SusC/RagA family TonB-linked outer membrane protein"/>
    <property type="match status" value="1"/>
</dbReference>
<keyword evidence="10" id="KW-1185">Reference proteome</keyword>
<dbReference type="InterPro" id="IPR037066">
    <property type="entry name" value="Plug_dom_sf"/>
</dbReference>
<dbReference type="OrthoDB" id="9768177at2"/>
<keyword evidence="3 7" id="KW-1134">Transmembrane beta strand</keyword>
<dbReference type="Gene3D" id="2.40.170.20">
    <property type="entry name" value="TonB-dependent receptor, beta-barrel domain"/>
    <property type="match status" value="1"/>
</dbReference>
<proteinExistence type="inferred from homology"/>
<dbReference type="InterPro" id="IPR023996">
    <property type="entry name" value="TonB-dep_OMP_SusC/RagA"/>
</dbReference>
<evidence type="ECO:0000259" key="8">
    <source>
        <dbReference type="Pfam" id="PF07715"/>
    </source>
</evidence>
<dbReference type="InterPro" id="IPR023997">
    <property type="entry name" value="TonB-dep_OMP_SusC/RagA_CS"/>
</dbReference>
<gene>
    <name evidence="9" type="ORF">EHT25_12960</name>
</gene>
<name>A0A3P1BV14_9BACT</name>
<evidence type="ECO:0000313" key="9">
    <source>
        <dbReference type="EMBL" id="RRB04404.1"/>
    </source>
</evidence>
<dbReference type="Pfam" id="PF07715">
    <property type="entry name" value="Plug"/>
    <property type="match status" value="1"/>
</dbReference>